<geneLocation type="plasmid" evidence="1">
    <name>pArsFIN13</name>
</geneLocation>
<geneLocation type="plasmid" evidence="2 6">
    <name>paPv10</name>
</geneLocation>
<dbReference type="AlphaFoldDB" id="A0A4P7L7G2"/>
<dbReference type="EMBL" id="CP123514">
    <property type="protein sequence ID" value="WGM03992.1"/>
    <property type="molecule type" value="Genomic_DNA"/>
</dbReference>
<reference evidence="1 4" key="1">
    <citation type="submission" date="2019-03" db="EMBL/GenBank/DDBJ databases">
        <title>Long-read sequencing reveals hyperdense prophage content in a complex bacterial symbiont genome.</title>
        <authorList>
            <person name="Frost C.L."/>
            <person name="Siozios S."/>
            <person name="Nadal-Jimenez P."/>
            <person name="Brockhurst M.A."/>
            <person name="King K.C."/>
            <person name="Darby A.C."/>
            <person name="Hurst G.D.D."/>
        </authorList>
    </citation>
    <scope>NUCLEOTIDE SEQUENCE [LARGE SCALE GENOMIC DNA]</scope>
    <source>
        <strain evidence="1 4">FIN</strain>
        <plasmid evidence="4">parsfin13</plasmid>
        <plasmid evidence="1">pArsFIN13</plasmid>
    </source>
</reference>
<geneLocation type="plasmid" evidence="4">
    <name>parsfin13</name>
</geneLocation>
<evidence type="ECO:0000313" key="1">
    <source>
        <dbReference type="EMBL" id="QBY46950.1"/>
    </source>
</evidence>
<proteinExistence type="predicted"/>
<organism evidence="1 4">
    <name type="scientific">Arsenophonus nasoniae</name>
    <name type="common">son-killer infecting Nasonia vitripennis</name>
    <dbReference type="NCBI Taxonomy" id="638"/>
    <lineage>
        <taxon>Bacteria</taxon>
        <taxon>Pseudomonadati</taxon>
        <taxon>Pseudomonadota</taxon>
        <taxon>Gammaproteobacteria</taxon>
        <taxon>Enterobacterales</taxon>
        <taxon>Morganellaceae</taxon>
        <taxon>Arsenophonus</taxon>
    </lineage>
</organism>
<evidence type="ECO:0000313" key="4">
    <source>
        <dbReference type="Proteomes" id="UP000295134"/>
    </source>
</evidence>
<gene>
    <name evidence="1" type="ORF">ArsFIN_55610</name>
    <name evidence="2" type="ORF">QE210_21405</name>
    <name evidence="3" type="ORF">QE258_22730</name>
</gene>
<dbReference type="KEGG" id="ans:ArsFIN_55610"/>
<name>A0A4P7L7G2_9GAMM</name>
<evidence type="ECO:0000313" key="5">
    <source>
        <dbReference type="Proteomes" id="UP001177592"/>
    </source>
</evidence>
<accession>A0A4P7L7G2</accession>
<reference evidence="2" key="2">
    <citation type="submission" date="2023-04" db="EMBL/GenBank/DDBJ databases">
        <title>Genome dynamics across the evolutionary transition to endosymbiosis.</title>
        <authorList>
            <person name="Siozios S."/>
            <person name="Nadal-Jimenez P."/>
            <person name="Azagi T."/>
            <person name="Sprong H."/>
            <person name="Frost C.L."/>
            <person name="Parratt S.R."/>
            <person name="Taylor G."/>
            <person name="Brettell L."/>
            <person name="Lew K.C."/>
            <person name="Croft L."/>
            <person name="King K.C."/>
            <person name="Brockhurst M.A."/>
            <person name="Hypsa V."/>
            <person name="Novakova E."/>
            <person name="Darby A.C."/>
            <person name="Hurst G.D.D."/>
        </authorList>
    </citation>
    <scope>NUCLEOTIDE SEQUENCE</scope>
    <source>
        <strain evidence="3">ANv_CAN</strain>
        <strain evidence="2">APv</strain>
        <plasmid evidence="3">paNv_CAN2</plasmid>
        <plasmid evidence="2">paPv10</plasmid>
    </source>
</reference>
<keyword evidence="5" id="KW-1185">Reference proteome</keyword>
<dbReference type="GeneID" id="39751650"/>
<evidence type="ECO:0000313" key="6">
    <source>
        <dbReference type="Proteomes" id="UP001177595"/>
    </source>
</evidence>
<sequence length="71" mass="8038">MCKTLADYHEEYQGLYKQYDSIVKKQLSLSLDSIRAKKYWQEILPSADLSVLADVLANALYCAGHEILSGK</sequence>
<dbReference type="EMBL" id="CP038625">
    <property type="protein sequence ID" value="QBY46950.1"/>
    <property type="molecule type" value="Genomic_DNA"/>
</dbReference>
<dbReference type="RefSeq" id="WP_026824237.1">
    <property type="nucleotide sequence ID" value="NZ_CP038625.1"/>
</dbReference>
<evidence type="ECO:0000313" key="3">
    <source>
        <dbReference type="EMBL" id="WGM08254.1"/>
    </source>
</evidence>
<dbReference type="Proteomes" id="UP000295134">
    <property type="component" value="Plasmid pArsFIN13"/>
</dbReference>
<dbReference type="EMBL" id="CP123525">
    <property type="protein sequence ID" value="WGM08254.1"/>
    <property type="molecule type" value="Genomic_DNA"/>
</dbReference>
<evidence type="ECO:0000313" key="2">
    <source>
        <dbReference type="EMBL" id="WGM03992.1"/>
    </source>
</evidence>
<protein>
    <submittedName>
        <fullName evidence="1">Uncharacterized protein</fullName>
    </submittedName>
</protein>
<keyword evidence="1" id="KW-0614">Plasmid</keyword>
<geneLocation type="plasmid" evidence="3 5">
    <name>paNv_CAN2</name>
</geneLocation>
<dbReference type="Proteomes" id="UP001177592">
    <property type="component" value="Plasmid paNv_CAN2"/>
</dbReference>
<dbReference type="Proteomes" id="UP001177595">
    <property type="component" value="Plasmid paPv10"/>
</dbReference>